<evidence type="ECO:0000256" key="1">
    <source>
        <dbReference type="ARBA" id="ARBA00004401"/>
    </source>
</evidence>
<gene>
    <name evidence="4" type="ORF">AFUS01_LOCUS24383</name>
</gene>
<dbReference type="OrthoDB" id="6475849at2759"/>
<comment type="similarity">
    <text evidence="2">Belongs to the peptidase M13 family.</text>
</comment>
<dbReference type="InterPro" id="IPR000718">
    <property type="entry name" value="Peptidase_M13"/>
</dbReference>
<dbReference type="Pfam" id="PF05649">
    <property type="entry name" value="Peptidase_M13_N"/>
    <property type="match status" value="1"/>
</dbReference>
<evidence type="ECO:0000259" key="3">
    <source>
        <dbReference type="Pfam" id="PF05649"/>
    </source>
</evidence>
<sequence>MRDIKFEFDKVNSGLQQPRPRETACASTSLSIFGMAIGVKYIEEAFDKDAKTNVDLMVENLRSAFKELLDEADWMDEETKANADKKVSAMKQFMAYPDWLFNQSRLEQEFEGLNIVPGKFLQSVLAASQWMSDQELKSLRGITDKDTWLTYPGVVNAFYAPEYNSITFPAGILQP</sequence>
<comment type="subcellular location">
    <subcellularLocation>
        <location evidence="1">Cell membrane</location>
        <topology evidence="1">Single-pass type II membrane protein</topology>
    </subcellularLocation>
</comment>
<reference evidence="4" key="1">
    <citation type="submission" date="2021-06" db="EMBL/GenBank/DDBJ databases">
        <authorList>
            <person name="Hodson N. C."/>
            <person name="Mongue J. A."/>
            <person name="Jaron S. K."/>
        </authorList>
    </citation>
    <scope>NUCLEOTIDE SEQUENCE</scope>
</reference>
<dbReference type="PROSITE" id="PS51885">
    <property type="entry name" value="NEPRILYSIN"/>
    <property type="match status" value="1"/>
</dbReference>
<dbReference type="Proteomes" id="UP000708208">
    <property type="component" value="Unassembled WGS sequence"/>
</dbReference>
<comment type="caution">
    <text evidence="4">The sequence shown here is derived from an EMBL/GenBank/DDBJ whole genome shotgun (WGS) entry which is preliminary data.</text>
</comment>
<feature type="non-terminal residue" evidence="4">
    <location>
        <position position="1"/>
    </location>
</feature>
<name>A0A8J2L1B3_9HEXA</name>
<dbReference type="AlphaFoldDB" id="A0A8J2L1B3"/>
<feature type="domain" description="Peptidase M13 N-terminal" evidence="3">
    <location>
        <begin position="1"/>
        <end position="97"/>
    </location>
</feature>
<dbReference type="EMBL" id="CAJVCH010303708">
    <property type="protein sequence ID" value="CAG7785778.1"/>
    <property type="molecule type" value="Genomic_DNA"/>
</dbReference>
<dbReference type="PANTHER" id="PTHR11733:SF237">
    <property type="entry name" value="NEPRILYSIN-LIKE 4"/>
    <property type="match status" value="1"/>
</dbReference>
<dbReference type="PANTHER" id="PTHR11733">
    <property type="entry name" value="ZINC METALLOPROTEASE FAMILY M13 NEPRILYSIN-RELATED"/>
    <property type="match status" value="1"/>
</dbReference>
<evidence type="ECO:0000256" key="2">
    <source>
        <dbReference type="ARBA" id="ARBA00007357"/>
    </source>
</evidence>
<dbReference type="GO" id="GO:0005886">
    <property type="term" value="C:plasma membrane"/>
    <property type="evidence" value="ECO:0007669"/>
    <property type="project" value="UniProtKB-SubCell"/>
</dbReference>
<accession>A0A8J2L1B3</accession>
<dbReference type="InterPro" id="IPR008753">
    <property type="entry name" value="Peptidase_M13_N"/>
</dbReference>
<organism evidence="4 5">
    <name type="scientific">Allacma fusca</name>
    <dbReference type="NCBI Taxonomy" id="39272"/>
    <lineage>
        <taxon>Eukaryota</taxon>
        <taxon>Metazoa</taxon>
        <taxon>Ecdysozoa</taxon>
        <taxon>Arthropoda</taxon>
        <taxon>Hexapoda</taxon>
        <taxon>Collembola</taxon>
        <taxon>Symphypleona</taxon>
        <taxon>Sminthuridae</taxon>
        <taxon>Allacma</taxon>
    </lineage>
</organism>
<dbReference type="GO" id="GO:0016485">
    <property type="term" value="P:protein processing"/>
    <property type="evidence" value="ECO:0007669"/>
    <property type="project" value="TreeGrafter"/>
</dbReference>
<proteinExistence type="inferred from homology"/>
<dbReference type="GO" id="GO:0004222">
    <property type="term" value="F:metalloendopeptidase activity"/>
    <property type="evidence" value="ECO:0007669"/>
    <property type="project" value="InterPro"/>
</dbReference>
<evidence type="ECO:0000313" key="5">
    <source>
        <dbReference type="Proteomes" id="UP000708208"/>
    </source>
</evidence>
<evidence type="ECO:0000313" key="4">
    <source>
        <dbReference type="EMBL" id="CAG7785778.1"/>
    </source>
</evidence>
<protein>
    <recommendedName>
        <fullName evidence="3">Peptidase M13 N-terminal domain-containing protein</fullName>
    </recommendedName>
</protein>
<keyword evidence="5" id="KW-1185">Reference proteome</keyword>